<reference evidence="3 4" key="1">
    <citation type="submission" date="2019-11" db="EMBL/GenBank/DDBJ databases">
        <title>Draft genome sequence of Blautia luti DSM 14534T, isolated from human stool.</title>
        <authorList>
            <person name="Ortiz R."/>
            <person name="Melis-Arcos F."/>
            <person name="Covarrubias P."/>
            <person name="Cardenas J.P."/>
            <person name="Perez-Donoso J."/>
            <person name="Almonacid D."/>
        </authorList>
    </citation>
    <scope>NUCLEOTIDE SEQUENCE [LARGE SCALE GENOMIC DNA]</scope>
    <source>
        <strain evidence="3 4">DSM 14534</strain>
    </source>
</reference>
<dbReference type="RefSeq" id="WP_154780754.1">
    <property type="nucleotide sequence ID" value="NZ_WMBC01000012.1"/>
</dbReference>
<evidence type="ECO:0000313" key="3">
    <source>
        <dbReference type="EMBL" id="MTD62207.1"/>
    </source>
</evidence>
<feature type="transmembrane region" description="Helical" evidence="1">
    <location>
        <begin position="48"/>
        <end position="66"/>
    </location>
</feature>
<dbReference type="PANTHER" id="PTHR35789">
    <property type="entry name" value="SPORE GERMINATION PROTEIN B3"/>
    <property type="match status" value="1"/>
</dbReference>
<evidence type="ECO:0000259" key="2">
    <source>
        <dbReference type="Pfam" id="PF25198"/>
    </source>
</evidence>
<accession>A0A844GPK5</accession>
<feature type="transmembrane region" description="Helical" evidence="1">
    <location>
        <begin position="307"/>
        <end position="326"/>
    </location>
</feature>
<sequence>MKFAENNRISHRQLYRQIILSLAAPFLLCMSGKDWPYASGGLDDGNGLLGLVLALVVLGFYVVFLIRLEPYFGDLTKAAGGFSGRVIGAFFLVFVLLAGGYLLTVIADLVPVSLVTGISGNWIAFWAVLACGAGTCRGMQRRGRMAEVSGGFLLGGILLMMALCIPQGKAVYLEEMTETWNLSAGSVIEKMYGTLCAFSVIGLLPFALGDVEKYGSAGKAVTGGIVTAGGILAGMKILMPAVLGMDRVRAEEYPVLPLLDGADLPGNVLARFDVLWMGFLLYSLLFALGSLMHYGHQIIRRAHLGTGRVWMAAVMWLLSQISIGGLEIRQYFLWYLSYIFLPGLLICQVYVYLRGRGRYRKKTAALSLFLVFSLFLGGCGSAVEPEKRMYPLAVGVDASAEGILVSYGMPDLSQSTGQGKEEEDGSTRVLQISGSDFREIEQIYDRSQEKFLDMGHVQVFVLGQTILEDGRWRMVLEYLKQEPFTGEDIYVFVTSQAQEVLKWQGENNSSAGEYITGLMENRMSEQRNQAVTLRDVFYRWYKEDSLPVLPRITVTDSSLEITGLG</sequence>
<dbReference type="InterPro" id="IPR004761">
    <property type="entry name" value="Spore_GerAB"/>
</dbReference>
<feature type="transmembrane region" description="Helical" evidence="1">
    <location>
        <begin position="332"/>
        <end position="353"/>
    </location>
</feature>
<feature type="transmembrane region" description="Helical" evidence="1">
    <location>
        <begin position="112"/>
        <end position="136"/>
    </location>
</feature>
<organism evidence="3 4">
    <name type="scientific">Blautia luti DSM 14534 = JCM 17040</name>
    <dbReference type="NCBI Taxonomy" id="649762"/>
    <lineage>
        <taxon>Bacteria</taxon>
        <taxon>Bacillati</taxon>
        <taxon>Bacillota</taxon>
        <taxon>Clostridia</taxon>
        <taxon>Lachnospirales</taxon>
        <taxon>Lachnospiraceae</taxon>
        <taxon>Blautia</taxon>
    </lineage>
</organism>
<keyword evidence="1" id="KW-1133">Transmembrane helix</keyword>
<keyword evidence="1" id="KW-0812">Transmembrane</keyword>
<dbReference type="InterPro" id="IPR057336">
    <property type="entry name" value="GerAC_N"/>
</dbReference>
<dbReference type="Pfam" id="PF25198">
    <property type="entry name" value="Spore_GerAC_N"/>
    <property type="match status" value="1"/>
</dbReference>
<comment type="caution">
    <text evidence="3">The sequence shown here is derived from an EMBL/GenBank/DDBJ whole genome shotgun (WGS) entry which is preliminary data.</text>
</comment>
<protein>
    <submittedName>
        <fullName evidence="3">GerAB/ArcD/ProY family transporter</fullName>
    </submittedName>
</protein>
<feature type="transmembrane region" description="Helical" evidence="1">
    <location>
        <begin position="191"/>
        <end position="208"/>
    </location>
</feature>
<evidence type="ECO:0000313" key="4">
    <source>
        <dbReference type="Proteomes" id="UP000437824"/>
    </source>
</evidence>
<dbReference type="AlphaFoldDB" id="A0A844GPK5"/>
<dbReference type="EMBL" id="WMBC01000012">
    <property type="protein sequence ID" value="MTD62207.1"/>
    <property type="molecule type" value="Genomic_DNA"/>
</dbReference>
<dbReference type="InterPro" id="IPR008844">
    <property type="entry name" value="Spore_GerAC-like"/>
</dbReference>
<feature type="domain" description="Spore germination protein N-terminal" evidence="2">
    <location>
        <begin position="383"/>
        <end position="554"/>
    </location>
</feature>
<gene>
    <name evidence="3" type="ORF">GKZ57_13400</name>
</gene>
<dbReference type="Proteomes" id="UP000437824">
    <property type="component" value="Unassembled WGS sequence"/>
</dbReference>
<name>A0A844GPK5_9FIRM</name>
<feature type="transmembrane region" description="Helical" evidence="1">
    <location>
        <begin position="148"/>
        <end position="171"/>
    </location>
</feature>
<feature type="transmembrane region" description="Helical" evidence="1">
    <location>
        <begin position="86"/>
        <end position="106"/>
    </location>
</feature>
<dbReference type="PANTHER" id="PTHR35789:SF1">
    <property type="entry name" value="SPORE GERMINATION PROTEIN B3"/>
    <property type="match status" value="1"/>
</dbReference>
<feature type="transmembrane region" description="Helical" evidence="1">
    <location>
        <begin position="220"/>
        <end position="239"/>
    </location>
</feature>
<dbReference type="Pfam" id="PF03845">
    <property type="entry name" value="Spore_permease"/>
    <property type="match status" value="1"/>
</dbReference>
<keyword evidence="1" id="KW-0472">Membrane</keyword>
<dbReference type="GO" id="GO:0016020">
    <property type="term" value="C:membrane"/>
    <property type="evidence" value="ECO:0007669"/>
    <property type="project" value="InterPro"/>
</dbReference>
<feature type="transmembrane region" description="Helical" evidence="1">
    <location>
        <begin position="274"/>
        <end position="295"/>
    </location>
</feature>
<dbReference type="GO" id="GO:0009847">
    <property type="term" value="P:spore germination"/>
    <property type="evidence" value="ECO:0007669"/>
    <property type="project" value="InterPro"/>
</dbReference>
<feature type="transmembrane region" description="Helical" evidence="1">
    <location>
        <begin position="365"/>
        <end position="383"/>
    </location>
</feature>
<proteinExistence type="predicted"/>
<evidence type="ECO:0000256" key="1">
    <source>
        <dbReference type="SAM" id="Phobius"/>
    </source>
</evidence>